<keyword evidence="4" id="KW-1185">Reference proteome</keyword>
<evidence type="ECO:0000313" key="3">
    <source>
        <dbReference type="EMBL" id="KAL2548938.1"/>
    </source>
</evidence>
<gene>
    <name evidence="3" type="ORF">Fot_10468</name>
</gene>
<dbReference type="InterPro" id="IPR007700">
    <property type="entry name" value="DUF668"/>
</dbReference>
<dbReference type="Proteomes" id="UP001604277">
    <property type="component" value="Unassembled WGS sequence"/>
</dbReference>
<feature type="domain" description="DUF668" evidence="2">
    <location>
        <begin position="157"/>
        <end position="248"/>
    </location>
</feature>
<accession>A0ABD1WGX4</accession>
<proteinExistence type="predicted"/>
<feature type="region of interest" description="Disordered" evidence="1">
    <location>
        <begin position="1"/>
        <end position="32"/>
    </location>
</feature>
<reference evidence="4" key="1">
    <citation type="submission" date="2024-07" db="EMBL/GenBank/DDBJ databases">
        <title>Two chromosome-level genome assemblies of Korean endemic species Abeliophyllum distichum and Forsythia ovata (Oleaceae).</title>
        <authorList>
            <person name="Jang H."/>
        </authorList>
    </citation>
    <scope>NUCLEOTIDE SEQUENCE [LARGE SCALE GENOMIC DNA]</scope>
</reference>
<evidence type="ECO:0000256" key="1">
    <source>
        <dbReference type="SAM" id="MobiDB-lite"/>
    </source>
</evidence>
<organism evidence="3 4">
    <name type="scientific">Forsythia ovata</name>
    <dbReference type="NCBI Taxonomy" id="205694"/>
    <lineage>
        <taxon>Eukaryota</taxon>
        <taxon>Viridiplantae</taxon>
        <taxon>Streptophyta</taxon>
        <taxon>Embryophyta</taxon>
        <taxon>Tracheophyta</taxon>
        <taxon>Spermatophyta</taxon>
        <taxon>Magnoliopsida</taxon>
        <taxon>eudicotyledons</taxon>
        <taxon>Gunneridae</taxon>
        <taxon>Pentapetalae</taxon>
        <taxon>asterids</taxon>
        <taxon>lamiids</taxon>
        <taxon>Lamiales</taxon>
        <taxon>Oleaceae</taxon>
        <taxon>Forsythieae</taxon>
        <taxon>Forsythia</taxon>
    </lineage>
</organism>
<protein>
    <recommendedName>
        <fullName evidence="2">DUF668 domain-containing protein</fullName>
    </recommendedName>
</protein>
<dbReference type="EMBL" id="JBFOLJ010000003">
    <property type="protein sequence ID" value="KAL2548938.1"/>
    <property type="molecule type" value="Genomic_DNA"/>
</dbReference>
<dbReference type="PANTHER" id="PTHR31371">
    <property type="entry name" value="BNAC09G50660D PROTEIN"/>
    <property type="match status" value="1"/>
</dbReference>
<name>A0ABD1WGX4_9LAMI</name>
<sequence>MISQSGPISRANNVSDFHSGPLGNSITASSPISGRRSAVSFYSGPLVRSTEKSGPLPRATTSALRFWQFRDKSSNSKQKIPHSKPNRLTASGPLTVCMMGGNSSLVSNCYLNSGGINDRVPNVTKDFSTELHSHGNSTHQNLSVDFKNLLLNAPPETLGAAALALHYANIIIVIEKLVASPHLIGNEARTDLYNMLPASIRAGLRVKLKPCTKSLSSSFYDTALAGDWNQAMLDILDWLAPLAHNMIRWQSERSFEHQNLVSRTNVLLVQTLYFANQEKTEESMIELLVGLNYVWRFGKEVNAKSLVEGTTG</sequence>
<evidence type="ECO:0000259" key="2">
    <source>
        <dbReference type="Pfam" id="PF05003"/>
    </source>
</evidence>
<comment type="caution">
    <text evidence="3">The sequence shown here is derived from an EMBL/GenBank/DDBJ whole genome shotgun (WGS) entry which is preliminary data.</text>
</comment>
<evidence type="ECO:0000313" key="4">
    <source>
        <dbReference type="Proteomes" id="UP001604277"/>
    </source>
</evidence>
<dbReference type="Pfam" id="PF05003">
    <property type="entry name" value="DUF668"/>
    <property type="match status" value="1"/>
</dbReference>
<dbReference type="AlphaFoldDB" id="A0ABD1WGX4"/>
<dbReference type="PANTHER" id="PTHR31371:SF20">
    <property type="entry name" value="OS12G0146500 PROTEIN"/>
    <property type="match status" value="1"/>
</dbReference>